<accession>A0A0F9C9W2</accession>
<gene>
    <name evidence="1" type="ORF">LCGC14_2350720</name>
</gene>
<dbReference type="AlphaFoldDB" id="A0A0F9C9W2"/>
<evidence type="ECO:0008006" key="2">
    <source>
        <dbReference type="Google" id="ProtNLM"/>
    </source>
</evidence>
<name>A0A0F9C9W2_9ZZZZ</name>
<sequence length="152" mass="17219">MTFSFKPHSNNRKIELQIEGLKKSTRKGIRKAFYFIGKDLVADARKSILDKNKSGIVYTIFKNGRRFNHVSSAPGQAPANLTGDLRKSVDFKVHGIDRLEFGADTPYAKALELGNPAGNLEKRPYLIAAIQKNEKNTRQHFAQQIKKFTKRT</sequence>
<comment type="caution">
    <text evidence="1">The sequence shown here is derived from an EMBL/GenBank/DDBJ whole genome shotgun (WGS) entry which is preliminary data.</text>
</comment>
<reference evidence="1" key="1">
    <citation type="journal article" date="2015" name="Nature">
        <title>Complex archaea that bridge the gap between prokaryotes and eukaryotes.</title>
        <authorList>
            <person name="Spang A."/>
            <person name="Saw J.H."/>
            <person name="Jorgensen S.L."/>
            <person name="Zaremba-Niedzwiedzka K."/>
            <person name="Martijn J."/>
            <person name="Lind A.E."/>
            <person name="van Eijk R."/>
            <person name="Schleper C."/>
            <person name="Guy L."/>
            <person name="Ettema T.J."/>
        </authorList>
    </citation>
    <scope>NUCLEOTIDE SEQUENCE</scope>
</reference>
<dbReference type="EMBL" id="LAZR01034214">
    <property type="protein sequence ID" value="KKL45929.1"/>
    <property type="molecule type" value="Genomic_DNA"/>
</dbReference>
<protein>
    <recommendedName>
        <fullName evidence="2">HK97 gp10 family phage protein</fullName>
    </recommendedName>
</protein>
<evidence type="ECO:0000313" key="1">
    <source>
        <dbReference type="EMBL" id="KKL45929.1"/>
    </source>
</evidence>
<proteinExistence type="predicted"/>
<organism evidence="1">
    <name type="scientific">marine sediment metagenome</name>
    <dbReference type="NCBI Taxonomy" id="412755"/>
    <lineage>
        <taxon>unclassified sequences</taxon>
        <taxon>metagenomes</taxon>
        <taxon>ecological metagenomes</taxon>
    </lineage>
</organism>